<dbReference type="Proteomes" id="UP001500618">
    <property type="component" value="Unassembled WGS sequence"/>
</dbReference>
<feature type="signal peptide" evidence="1">
    <location>
        <begin position="1"/>
        <end position="24"/>
    </location>
</feature>
<reference evidence="2 3" key="1">
    <citation type="journal article" date="2019" name="Int. J. Syst. Evol. Microbiol.">
        <title>The Global Catalogue of Microorganisms (GCM) 10K type strain sequencing project: providing services to taxonomists for standard genome sequencing and annotation.</title>
        <authorList>
            <consortium name="The Broad Institute Genomics Platform"/>
            <consortium name="The Broad Institute Genome Sequencing Center for Infectious Disease"/>
            <person name="Wu L."/>
            <person name="Ma J."/>
        </authorList>
    </citation>
    <scope>NUCLEOTIDE SEQUENCE [LARGE SCALE GENOMIC DNA]</scope>
    <source>
        <strain evidence="2 3">JCM 14718</strain>
    </source>
</reference>
<evidence type="ECO:0000313" key="3">
    <source>
        <dbReference type="Proteomes" id="UP001500618"/>
    </source>
</evidence>
<name>A0ABN2J2N0_9ACTN</name>
<accession>A0ABN2J2N0</accession>
<dbReference type="Pfam" id="PF03995">
    <property type="entry name" value="Inhibitor_I36"/>
    <property type="match status" value="1"/>
</dbReference>
<organism evidence="2 3">
    <name type="scientific">Fodinicola feengrottensis</name>
    <dbReference type="NCBI Taxonomy" id="435914"/>
    <lineage>
        <taxon>Bacteria</taxon>
        <taxon>Bacillati</taxon>
        <taxon>Actinomycetota</taxon>
        <taxon>Actinomycetes</taxon>
        <taxon>Mycobacteriales</taxon>
        <taxon>Fodinicola</taxon>
    </lineage>
</organism>
<evidence type="ECO:0000313" key="2">
    <source>
        <dbReference type="EMBL" id="GAA1716765.1"/>
    </source>
</evidence>
<keyword evidence="3" id="KW-1185">Reference proteome</keyword>
<dbReference type="Gene3D" id="2.60.20.10">
    <property type="entry name" value="Crystallins"/>
    <property type="match status" value="1"/>
</dbReference>
<comment type="caution">
    <text evidence="2">The sequence shown here is derived from an EMBL/GenBank/DDBJ whole genome shotgun (WGS) entry which is preliminary data.</text>
</comment>
<keyword evidence="1" id="KW-0732">Signal</keyword>
<protein>
    <submittedName>
        <fullName evidence="2">Uncharacterized protein</fullName>
    </submittedName>
</protein>
<gene>
    <name evidence="2" type="ORF">GCM10009765_76740</name>
</gene>
<evidence type="ECO:0000256" key="1">
    <source>
        <dbReference type="SAM" id="SignalP"/>
    </source>
</evidence>
<feature type="chain" id="PRO_5045704640" evidence="1">
    <location>
        <begin position="25"/>
        <end position="189"/>
    </location>
</feature>
<sequence>MSRFLRLLFALTVAAIVVTGGQSAASASDGAVSGRLPATVDAQLQLLKRSATTVEYRRATASDRNIAGGYATLLERGSARPNENCSAFYLCLFADANGGGLEVIIPQGVSVPYLGNTCVGGVCYDMNDRLTSWENVSAWTYCWYYDANYTGQQRFMDYFGFNIRNVAPEDNDQASSVQALGPSDQRLTC</sequence>
<proteinExistence type="predicted"/>
<dbReference type="EMBL" id="BAAANY010000041">
    <property type="protein sequence ID" value="GAA1716765.1"/>
    <property type="molecule type" value="Genomic_DNA"/>
</dbReference>